<feature type="domain" description="J" evidence="3">
    <location>
        <begin position="22"/>
        <end position="88"/>
    </location>
</feature>
<keyword evidence="1" id="KW-0863">Zinc-finger</keyword>
<dbReference type="AlphaFoldDB" id="A0A061HIJ1"/>
<reference evidence="7" key="1">
    <citation type="journal article" date="2013" name="Nat. Genet.">
        <title>The wheat powdery mildew genome shows the unique evolution of an obligate biotroph.</title>
        <authorList>
            <person name="Wicker T."/>
            <person name="Oberhaensli S."/>
            <person name="Parlange F."/>
            <person name="Buchmann J.P."/>
            <person name="Shatalina M."/>
            <person name="Roffler S."/>
            <person name="Ben-David R."/>
            <person name="Dolezel J."/>
            <person name="Simkova H."/>
            <person name="Schulze-Lefert P."/>
            <person name="Spanu P.D."/>
            <person name="Bruggmann R."/>
            <person name="Amselem J."/>
            <person name="Quesneville H."/>
            <person name="Ver Loren van Themaat E."/>
            <person name="Paape T."/>
            <person name="Shimizu K.K."/>
            <person name="Keller B."/>
        </authorList>
    </citation>
    <scope>NUCLEOTIDE SEQUENCE [LARGE SCALE GENOMIC DNA]</scope>
    <source>
        <strain evidence="7">96224</strain>
    </source>
</reference>
<dbReference type="GO" id="GO:0008270">
    <property type="term" value="F:zinc ion binding"/>
    <property type="evidence" value="ECO:0007669"/>
    <property type="project" value="UniProtKB-KW"/>
</dbReference>
<dbReference type="GO" id="GO:0005737">
    <property type="term" value="C:cytoplasm"/>
    <property type="evidence" value="ECO:0007669"/>
    <property type="project" value="TreeGrafter"/>
</dbReference>
<evidence type="ECO:0000256" key="2">
    <source>
        <dbReference type="SAM" id="MobiDB-lite"/>
    </source>
</evidence>
<dbReference type="PANTHER" id="PTHR44029">
    <property type="entry name" value="DNAJ HOMOLOG SUBFAMILY C MEMBER 21"/>
    <property type="match status" value="1"/>
</dbReference>
<keyword evidence="1" id="KW-0479">Metal-binding</keyword>
<keyword evidence="1" id="KW-0862">Zinc</keyword>
<dbReference type="Gene3D" id="3.30.160.60">
    <property type="entry name" value="Classic Zinc Finger"/>
    <property type="match status" value="1"/>
</dbReference>
<gene>
    <name evidence="5" type="ORF">BGT96224_5004</name>
    <name evidence="6" type="ORF">BGT96224V2_LOCUS6195</name>
</gene>
<dbReference type="PROSITE" id="PS00028">
    <property type="entry name" value="ZINC_FINGER_C2H2_1"/>
    <property type="match status" value="2"/>
</dbReference>
<dbReference type="PROSITE" id="PS50157">
    <property type="entry name" value="ZINC_FINGER_C2H2_2"/>
    <property type="match status" value="1"/>
</dbReference>
<dbReference type="PANTHER" id="PTHR44029:SF1">
    <property type="entry name" value="DNAJ HOMOLOG SUBFAMILY C MEMBER 21"/>
    <property type="match status" value="1"/>
</dbReference>
<evidence type="ECO:0000313" key="7">
    <source>
        <dbReference type="Proteomes" id="UP000053110"/>
    </source>
</evidence>
<dbReference type="OrthoDB" id="5894at2759"/>
<feature type="region of interest" description="Disordered" evidence="2">
    <location>
        <begin position="415"/>
        <end position="441"/>
    </location>
</feature>
<dbReference type="InterPro" id="IPR054076">
    <property type="entry name" value="ZUO1-like_ZHD"/>
</dbReference>
<dbReference type="CDD" id="cd06257">
    <property type="entry name" value="DnaJ"/>
    <property type="match status" value="1"/>
</dbReference>
<dbReference type="PROSITE" id="PS00636">
    <property type="entry name" value="DNAJ_1"/>
    <property type="match status" value="1"/>
</dbReference>
<feature type="domain" description="C2H2-type" evidence="4">
    <location>
        <begin position="487"/>
        <end position="514"/>
    </location>
</feature>
<dbReference type="HOGENOM" id="CLU_009539_2_1_1"/>
<dbReference type="InterPro" id="IPR051964">
    <property type="entry name" value="Chaperone_stress_response"/>
</dbReference>
<dbReference type="SMART" id="SM00271">
    <property type="entry name" value="DnaJ"/>
    <property type="match status" value="1"/>
</dbReference>
<feature type="compositionally biased region" description="Polar residues" evidence="2">
    <location>
        <begin position="415"/>
        <end position="426"/>
    </location>
</feature>
<sequence>MGIPQSNERSDEASTSKLSKKCYYDVLGVERLASSDDIKKAFRRKALELHPDRNFGDTETATAKFAEVQTAYEILSDSQERAWYDSHRESILRDESFTFTEKKHDASVKYSCADDIASLISKFNRGIPFTDAADGFFGACRQIFSTLAKEENSACLMEGLMPVPYPDFGMAKDDYINVVKPFYQEWQGFSTQKSFTWRHKYRLSDAPDRATRRIFERENKRLQDDGIMEFNQAVRNLVAFTRKRDPRYIPNTQTEEDRQKFLRSAAAAQAARSKAANKAKLADYVLPEWAKAEDPEDIEENSNSEDSKVECIECVVCKKVFKSEKQYEVHEMSKKHTKAVRQLRREMKDQSEFLNLDGSSNTILDTTIDSSKEIKTPADTSDEKPLIEDEILKDETTKIPDLVELNSDIQNLSLEETHESSASQDESIMPPKTAEDYPSESITKKIGKAKLKRAKKKAKEISNAQQNSNVRTIVQNLNPLHSNIQQYICKSCHETFVSRTKLFLHIKTSGHAQPL</sequence>
<protein>
    <submittedName>
        <fullName evidence="6">Bgt-5004</fullName>
    </submittedName>
    <submittedName>
        <fullName evidence="5">Co-chaperone</fullName>
    </submittedName>
</protein>
<reference evidence="5" key="2">
    <citation type="submission" date="2013-01" db="EMBL/GenBank/DDBJ databases">
        <title>The wheat powdery mildew genome reveals unique evolution of an obligate biotroph.</title>
        <authorList>
            <person name="Oberhaensli S."/>
            <person name="Wicker T."/>
            <person name="Keller B."/>
        </authorList>
    </citation>
    <scope>NUCLEOTIDE SEQUENCE</scope>
    <source>
        <strain evidence="5">96224</strain>
    </source>
</reference>
<dbReference type="Pfam" id="PF12874">
    <property type="entry name" value="zf-met"/>
    <property type="match status" value="1"/>
</dbReference>
<evidence type="ECO:0000256" key="1">
    <source>
        <dbReference type="PROSITE-ProRule" id="PRU00042"/>
    </source>
</evidence>
<dbReference type="InterPro" id="IPR036236">
    <property type="entry name" value="Znf_C2H2_sf"/>
</dbReference>
<dbReference type="PROSITE" id="PS50076">
    <property type="entry name" value="DNAJ_2"/>
    <property type="match status" value="1"/>
</dbReference>
<organism evidence="6">
    <name type="scientific">Blumeria graminis f. sp. tritici 96224</name>
    <dbReference type="NCBI Taxonomy" id="1268274"/>
    <lineage>
        <taxon>Eukaryota</taxon>
        <taxon>Fungi</taxon>
        <taxon>Dikarya</taxon>
        <taxon>Ascomycota</taxon>
        <taxon>Pezizomycotina</taxon>
        <taxon>Leotiomycetes</taxon>
        <taxon>Erysiphales</taxon>
        <taxon>Erysiphaceae</taxon>
        <taxon>Blumeria</taxon>
    </lineage>
</organism>
<evidence type="ECO:0000313" key="6">
    <source>
        <dbReference type="EMBL" id="SUZ13019.1"/>
    </source>
</evidence>
<dbReference type="Pfam" id="PF00226">
    <property type="entry name" value="DnaJ"/>
    <property type="match status" value="1"/>
</dbReference>
<dbReference type="SMART" id="SM00355">
    <property type="entry name" value="ZnF_C2H2"/>
    <property type="match status" value="2"/>
</dbReference>
<dbReference type="Proteomes" id="UP000053110">
    <property type="component" value="Unassembled WGS sequence"/>
</dbReference>
<dbReference type="SUPFAM" id="SSF46565">
    <property type="entry name" value="Chaperone J-domain"/>
    <property type="match status" value="1"/>
</dbReference>
<evidence type="ECO:0000313" key="5">
    <source>
        <dbReference type="EMBL" id="EPQ62219.1"/>
    </source>
</evidence>
<dbReference type="InterPro" id="IPR036869">
    <property type="entry name" value="J_dom_sf"/>
</dbReference>
<reference evidence="6" key="3">
    <citation type="submission" date="2018-07" db="EMBL/GenBank/DDBJ databases">
        <authorList>
            <person name="Quirk P.G."/>
            <person name="Krulwich T.A."/>
        </authorList>
    </citation>
    <scope>NUCLEOTIDE SEQUENCE</scope>
    <source>
        <strain evidence="6">96224</strain>
    </source>
</reference>
<dbReference type="InterPro" id="IPR001623">
    <property type="entry name" value="DnaJ_domain"/>
</dbReference>
<dbReference type="InterPro" id="IPR013087">
    <property type="entry name" value="Znf_C2H2_type"/>
</dbReference>
<name>A0A061HIJ1_BLUGR</name>
<accession>A0A061HIJ1</accession>
<dbReference type="Gene3D" id="1.10.287.110">
    <property type="entry name" value="DnaJ domain"/>
    <property type="match status" value="1"/>
</dbReference>
<evidence type="ECO:0000259" key="3">
    <source>
        <dbReference type="PROSITE" id="PS50076"/>
    </source>
</evidence>
<dbReference type="EMBL" id="KE375183">
    <property type="protein sequence ID" value="EPQ62219.1"/>
    <property type="molecule type" value="Genomic_DNA"/>
</dbReference>
<proteinExistence type="predicted"/>
<evidence type="ECO:0000259" key="4">
    <source>
        <dbReference type="PROSITE" id="PS50157"/>
    </source>
</evidence>
<dbReference type="EMBL" id="UIGY01000210">
    <property type="protein sequence ID" value="SUZ13019.1"/>
    <property type="molecule type" value="Genomic_DNA"/>
</dbReference>
<dbReference type="PRINTS" id="PR00625">
    <property type="entry name" value="JDOMAIN"/>
</dbReference>
<dbReference type="InterPro" id="IPR018253">
    <property type="entry name" value="DnaJ_domain_CS"/>
</dbReference>
<dbReference type="Pfam" id="PF21884">
    <property type="entry name" value="ZUO1-like_ZHD"/>
    <property type="match status" value="1"/>
</dbReference>
<dbReference type="SUPFAM" id="SSF57667">
    <property type="entry name" value="beta-beta-alpha zinc fingers"/>
    <property type="match status" value="1"/>
</dbReference>